<dbReference type="eggNOG" id="ENOG502T9AB">
    <property type="taxonomic scope" value="Eukaryota"/>
</dbReference>
<comment type="subcellular location">
    <subcellularLocation>
        <location evidence="1">Secreted</location>
    </subcellularLocation>
</comment>
<keyword evidence="4" id="KW-0732">Signal</keyword>
<keyword evidence="7" id="KW-1185">Reference proteome</keyword>
<dbReference type="OrthoDB" id="8034437at2759"/>
<feature type="compositionally biased region" description="Polar residues" evidence="5">
    <location>
        <begin position="1"/>
        <end position="23"/>
    </location>
</feature>
<dbReference type="PANTHER" id="PTHR11857">
    <property type="entry name" value="ODORANT BINDING PROTEIN-RELATED"/>
    <property type="match status" value="1"/>
</dbReference>
<dbReference type="Gene3D" id="1.10.238.20">
    <property type="entry name" value="Pheromone/general odorant binding protein domain"/>
    <property type="match status" value="1"/>
</dbReference>
<dbReference type="CDD" id="cd23992">
    <property type="entry name" value="PBP_GOBP"/>
    <property type="match status" value="1"/>
</dbReference>
<dbReference type="EMBL" id="CH940648">
    <property type="protein sequence ID" value="EDW60310.2"/>
    <property type="molecule type" value="Genomic_DNA"/>
</dbReference>
<gene>
    <name evidence="6" type="primary">Dvir\Obp56c</name>
    <name evidence="6" type="ORF">Dvir_GJ21408</name>
</gene>
<evidence type="ECO:0000256" key="5">
    <source>
        <dbReference type="SAM" id="MobiDB-lite"/>
    </source>
</evidence>
<reference evidence="6 7" key="1">
    <citation type="journal article" date="2007" name="Nature">
        <title>Evolution of genes and genomes on the Drosophila phylogeny.</title>
        <authorList>
            <consortium name="Drosophila 12 Genomes Consortium"/>
            <person name="Clark A.G."/>
            <person name="Eisen M.B."/>
            <person name="Smith D.R."/>
            <person name="Bergman C.M."/>
            <person name="Oliver B."/>
            <person name="Markow T.A."/>
            <person name="Kaufman T.C."/>
            <person name="Kellis M."/>
            <person name="Gelbart W."/>
            <person name="Iyer V.N."/>
            <person name="Pollard D.A."/>
            <person name="Sackton T.B."/>
            <person name="Larracuente A.M."/>
            <person name="Singh N.D."/>
            <person name="Abad J.P."/>
            <person name="Abt D.N."/>
            <person name="Adryan B."/>
            <person name="Aguade M."/>
            <person name="Akashi H."/>
            <person name="Anderson W.W."/>
            <person name="Aquadro C.F."/>
            <person name="Ardell D.H."/>
            <person name="Arguello R."/>
            <person name="Artieri C.G."/>
            <person name="Barbash D.A."/>
            <person name="Barker D."/>
            <person name="Barsanti P."/>
            <person name="Batterham P."/>
            <person name="Batzoglou S."/>
            <person name="Begun D."/>
            <person name="Bhutkar A."/>
            <person name="Blanco E."/>
            <person name="Bosak S.A."/>
            <person name="Bradley R.K."/>
            <person name="Brand A.D."/>
            <person name="Brent M.R."/>
            <person name="Brooks A.N."/>
            <person name="Brown R.H."/>
            <person name="Butlin R.K."/>
            <person name="Caggese C."/>
            <person name="Calvi B.R."/>
            <person name="Bernardo de Carvalho A."/>
            <person name="Caspi A."/>
            <person name="Castrezana S."/>
            <person name="Celniker S.E."/>
            <person name="Chang J.L."/>
            <person name="Chapple C."/>
            <person name="Chatterji S."/>
            <person name="Chinwalla A."/>
            <person name="Civetta A."/>
            <person name="Clifton S.W."/>
            <person name="Comeron J.M."/>
            <person name="Costello J.C."/>
            <person name="Coyne J.A."/>
            <person name="Daub J."/>
            <person name="David R.G."/>
            <person name="Delcher A.L."/>
            <person name="Delehaunty K."/>
            <person name="Do C.B."/>
            <person name="Ebling H."/>
            <person name="Edwards K."/>
            <person name="Eickbush T."/>
            <person name="Evans J.D."/>
            <person name="Filipski A."/>
            <person name="Findeiss S."/>
            <person name="Freyhult E."/>
            <person name="Fulton L."/>
            <person name="Fulton R."/>
            <person name="Garcia A.C."/>
            <person name="Gardiner A."/>
            <person name="Garfield D.A."/>
            <person name="Garvin B.E."/>
            <person name="Gibson G."/>
            <person name="Gilbert D."/>
            <person name="Gnerre S."/>
            <person name="Godfrey J."/>
            <person name="Good R."/>
            <person name="Gotea V."/>
            <person name="Gravely B."/>
            <person name="Greenberg A.J."/>
            <person name="Griffiths-Jones S."/>
            <person name="Gross S."/>
            <person name="Guigo R."/>
            <person name="Gustafson E.A."/>
            <person name="Haerty W."/>
            <person name="Hahn M.W."/>
            <person name="Halligan D.L."/>
            <person name="Halpern A.L."/>
            <person name="Halter G.M."/>
            <person name="Han M.V."/>
            <person name="Heger A."/>
            <person name="Hillier L."/>
            <person name="Hinrichs A.S."/>
            <person name="Holmes I."/>
            <person name="Hoskins R.A."/>
            <person name="Hubisz M.J."/>
            <person name="Hultmark D."/>
            <person name="Huntley M.A."/>
            <person name="Jaffe D.B."/>
            <person name="Jagadeeshan S."/>
            <person name="Jeck W.R."/>
            <person name="Johnson J."/>
            <person name="Jones C.D."/>
            <person name="Jordan W.C."/>
            <person name="Karpen G.H."/>
            <person name="Kataoka E."/>
            <person name="Keightley P.D."/>
            <person name="Kheradpour P."/>
            <person name="Kirkness E.F."/>
            <person name="Koerich L.B."/>
            <person name="Kristiansen K."/>
            <person name="Kudrna D."/>
            <person name="Kulathinal R.J."/>
            <person name="Kumar S."/>
            <person name="Kwok R."/>
            <person name="Lander E."/>
            <person name="Langley C.H."/>
            <person name="Lapoint R."/>
            <person name="Lazzaro B.P."/>
            <person name="Lee S.J."/>
            <person name="Levesque L."/>
            <person name="Li R."/>
            <person name="Lin C.F."/>
            <person name="Lin M.F."/>
            <person name="Lindblad-Toh K."/>
            <person name="Llopart A."/>
            <person name="Long M."/>
            <person name="Low L."/>
            <person name="Lozovsky E."/>
            <person name="Lu J."/>
            <person name="Luo M."/>
            <person name="Machado C.A."/>
            <person name="Makalowski W."/>
            <person name="Marzo M."/>
            <person name="Matsuda M."/>
            <person name="Matzkin L."/>
            <person name="McAllister B."/>
            <person name="McBride C.S."/>
            <person name="McKernan B."/>
            <person name="McKernan K."/>
            <person name="Mendez-Lago M."/>
            <person name="Minx P."/>
            <person name="Mollenhauer M.U."/>
            <person name="Montooth K."/>
            <person name="Mount S.M."/>
            <person name="Mu X."/>
            <person name="Myers E."/>
            <person name="Negre B."/>
            <person name="Newfeld S."/>
            <person name="Nielsen R."/>
            <person name="Noor M.A."/>
            <person name="O'Grady P."/>
            <person name="Pachter L."/>
            <person name="Papaceit M."/>
            <person name="Parisi M.J."/>
            <person name="Parisi M."/>
            <person name="Parts L."/>
            <person name="Pedersen J.S."/>
            <person name="Pesole G."/>
            <person name="Phillippy A.M."/>
            <person name="Ponting C.P."/>
            <person name="Pop M."/>
            <person name="Porcelli D."/>
            <person name="Powell J.R."/>
            <person name="Prohaska S."/>
            <person name="Pruitt K."/>
            <person name="Puig M."/>
            <person name="Quesneville H."/>
            <person name="Ram K.R."/>
            <person name="Rand D."/>
            <person name="Rasmussen M.D."/>
            <person name="Reed L.K."/>
            <person name="Reenan R."/>
            <person name="Reily A."/>
            <person name="Remington K.A."/>
            <person name="Rieger T.T."/>
            <person name="Ritchie M.G."/>
            <person name="Robin C."/>
            <person name="Rogers Y.H."/>
            <person name="Rohde C."/>
            <person name="Rozas J."/>
            <person name="Rubenfield M.J."/>
            <person name="Ruiz A."/>
            <person name="Russo S."/>
            <person name="Salzberg S.L."/>
            <person name="Sanchez-Gracia A."/>
            <person name="Saranga D.J."/>
            <person name="Sato H."/>
            <person name="Schaeffer S.W."/>
            <person name="Schatz M.C."/>
            <person name="Schlenke T."/>
            <person name="Schwartz R."/>
            <person name="Segarra C."/>
            <person name="Singh R.S."/>
            <person name="Sirot L."/>
            <person name="Sirota M."/>
            <person name="Sisneros N.B."/>
            <person name="Smith C.D."/>
            <person name="Smith T.F."/>
            <person name="Spieth J."/>
            <person name="Stage D.E."/>
            <person name="Stark A."/>
            <person name="Stephan W."/>
            <person name="Strausberg R.L."/>
            <person name="Strempel S."/>
            <person name="Sturgill D."/>
            <person name="Sutton G."/>
            <person name="Sutton G.G."/>
            <person name="Tao W."/>
            <person name="Teichmann S."/>
            <person name="Tobari Y.N."/>
            <person name="Tomimura Y."/>
            <person name="Tsolas J.M."/>
            <person name="Valente V.L."/>
            <person name="Venter E."/>
            <person name="Venter J.C."/>
            <person name="Vicario S."/>
            <person name="Vieira F.G."/>
            <person name="Vilella A.J."/>
            <person name="Villasante A."/>
            <person name="Walenz B."/>
            <person name="Wang J."/>
            <person name="Wasserman M."/>
            <person name="Watts T."/>
            <person name="Wilson D."/>
            <person name="Wilson R.K."/>
            <person name="Wing R.A."/>
            <person name="Wolfner M.F."/>
            <person name="Wong A."/>
            <person name="Wong G.K."/>
            <person name="Wu C.I."/>
            <person name="Wu G."/>
            <person name="Yamamoto D."/>
            <person name="Yang H.P."/>
            <person name="Yang S.P."/>
            <person name="Yorke J.A."/>
            <person name="Yoshida K."/>
            <person name="Zdobnov E."/>
            <person name="Zhang P."/>
            <person name="Zhang Y."/>
            <person name="Zimin A.V."/>
            <person name="Baldwin J."/>
            <person name="Abdouelleil A."/>
            <person name="Abdulkadir J."/>
            <person name="Abebe A."/>
            <person name="Abera B."/>
            <person name="Abreu J."/>
            <person name="Acer S.C."/>
            <person name="Aftuck L."/>
            <person name="Alexander A."/>
            <person name="An P."/>
            <person name="Anderson E."/>
            <person name="Anderson S."/>
            <person name="Arachi H."/>
            <person name="Azer M."/>
            <person name="Bachantsang P."/>
            <person name="Barry A."/>
            <person name="Bayul T."/>
            <person name="Berlin A."/>
            <person name="Bessette D."/>
            <person name="Bloom T."/>
            <person name="Blye J."/>
            <person name="Boguslavskiy L."/>
            <person name="Bonnet C."/>
            <person name="Boukhgalter B."/>
            <person name="Bourzgui I."/>
            <person name="Brown A."/>
            <person name="Cahill P."/>
            <person name="Channer S."/>
            <person name="Cheshatsang Y."/>
            <person name="Chuda L."/>
            <person name="Citroen M."/>
            <person name="Collymore A."/>
            <person name="Cooke P."/>
            <person name="Costello M."/>
            <person name="D'Aco K."/>
            <person name="Daza R."/>
            <person name="De Haan G."/>
            <person name="DeGray S."/>
            <person name="DeMaso C."/>
            <person name="Dhargay N."/>
            <person name="Dooley K."/>
            <person name="Dooley E."/>
            <person name="Doricent M."/>
            <person name="Dorje P."/>
            <person name="Dorjee K."/>
            <person name="Dupes A."/>
            <person name="Elong R."/>
            <person name="Falk J."/>
            <person name="Farina A."/>
            <person name="Faro S."/>
            <person name="Ferguson D."/>
            <person name="Fisher S."/>
            <person name="Foley C.D."/>
            <person name="Franke A."/>
            <person name="Friedrich D."/>
            <person name="Gadbois L."/>
            <person name="Gearin G."/>
            <person name="Gearin C.R."/>
            <person name="Giannoukos G."/>
            <person name="Goode T."/>
            <person name="Graham J."/>
            <person name="Grandbois E."/>
            <person name="Grewal S."/>
            <person name="Gyaltsen K."/>
            <person name="Hafez N."/>
            <person name="Hagos B."/>
            <person name="Hall J."/>
            <person name="Henson C."/>
            <person name="Hollinger A."/>
            <person name="Honan T."/>
            <person name="Huard M.D."/>
            <person name="Hughes L."/>
            <person name="Hurhula B."/>
            <person name="Husby M.E."/>
            <person name="Kamat A."/>
            <person name="Kanga B."/>
            <person name="Kashin S."/>
            <person name="Khazanovich D."/>
            <person name="Kisner P."/>
            <person name="Lance K."/>
            <person name="Lara M."/>
            <person name="Lee W."/>
            <person name="Lennon N."/>
            <person name="Letendre F."/>
            <person name="LeVine R."/>
            <person name="Lipovsky A."/>
            <person name="Liu X."/>
            <person name="Liu J."/>
            <person name="Liu S."/>
            <person name="Lokyitsang T."/>
            <person name="Lokyitsang Y."/>
            <person name="Lubonja R."/>
            <person name="Lui A."/>
            <person name="MacDonald P."/>
            <person name="Magnisalis V."/>
            <person name="Maru K."/>
            <person name="Matthews C."/>
            <person name="McCusker W."/>
            <person name="McDonough S."/>
            <person name="Mehta T."/>
            <person name="Meldrim J."/>
            <person name="Meneus L."/>
            <person name="Mihai O."/>
            <person name="Mihalev A."/>
            <person name="Mihova T."/>
            <person name="Mittelman R."/>
            <person name="Mlenga V."/>
            <person name="Montmayeur A."/>
            <person name="Mulrain L."/>
            <person name="Navidi A."/>
            <person name="Naylor J."/>
            <person name="Negash T."/>
            <person name="Nguyen T."/>
            <person name="Nguyen N."/>
            <person name="Nicol R."/>
            <person name="Norbu C."/>
            <person name="Norbu N."/>
            <person name="Novod N."/>
            <person name="O'Neill B."/>
            <person name="Osman S."/>
            <person name="Markiewicz E."/>
            <person name="Oyono O.L."/>
            <person name="Patti C."/>
            <person name="Phunkhang P."/>
            <person name="Pierre F."/>
            <person name="Priest M."/>
            <person name="Raghuraman S."/>
            <person name="Rege F."/>
            <person name="Reyes R."/>
            <person name="Rise C."/>
            <person name="Rogov P."/>
            <person name="Ross K."/>
            <person name="Ryan E."/>
            <person name="Settipalli S."/>
            <person name="Shea T."/>
            <person name="Sherpa N."/>
            <person name="Shi L."/>
            <person name="Shih D."/>
            <person name="Sparrow T."/>
            <person name="Spaulding J."/>
            <person name="Stalker J."/>
            <person name="Stange-Thomann N."/>
            <person name="Stavropoulos S."/>
            <person name="Stone C."/>
            <person name="Strader C."/>
            <person name="Tesfaye S."/>
            <person name="Thomson T."/>
            <person name="Thoulutsang Y."/>
            <person name="Thoulutsang D."/>
            <person name="Topham K."/>
            <person name="Topping I."/>
            <person name="Tsamla T."/>
            <person name="Vassiliev H."/>
            <person name="Vo A."/>
            <person name="Wangchuk T."/>
            <person name="Wangdi T."/>
            <person name="Weiand M."/>
            <person name="Wilkinson J."/>
            <person name="Wilson A."/>
            <person name="Yadav S."/>
            <person name="Young G."/>
            <person name="Yu Q."/>
            <person name="Zembek L."/>
            <person name="Zhong D."/>
            <person name="Zimmer A."/>
            <person name="Zwirko Z."/>
            <person name="Jaffe D.B."/>
            <person name="Alvarez P."/>
            <person name="Brockman W."/>
            <person name="Butler J."/>
            <person name="Chin C."/>
            <person name="Gnerre S."/>
            <person name="Grabherr M."/>
            <person name="Kleber M."/>
            <person name="Mauceli E."/>
            <person name="MacCallum I."/>
        </authorList>
    </citation>
    <scope>NUCLEOTIDE SEQUENCE [LARGE SCALE GENOMIC DNA]</scope>
    <source>
        <strain evidence="7">Tucson 15010-1051.87</strain>
    </source>
</reference>
<feature type="region of interest" description="Disordered" evidence="5">
    <location>
        <begin position="191"/>
        <end position="235"/>
    </location>
</feature>
<organism evidence="6 7">
    <name type="scientific">Drosophila virilis</name>
    <name type="common">Fruit fly</name>
    <dbReference type="NCBI Taxonomy" id="7244"/>
    <lineage>
        <taxon>Eukaryota</taxon>
        <taxon>Metazoa</taxon>
        <taxon>Ecdysozoa</taxon>
        <taxon>Arthropoda</taxon>
        <taxon>Hexapoda</taxon>
        <taxon>Insecta</taxon>
        <taxon>Pterygota</taxon>
        <taxon>Neoptera</taxon>
        <taxon>Endopterygota</taxon>
        <taxon>Diptera</taxon>
        <taxon>Brachycera</taxon>
        <taxon>Muscomorpha</taxon>
        <taxon>Ephydroidea</taxon>
        <taxon>Drosophilidae</taxon>
        <taxon>Drosophila</taxon>
    </lineage>
</organism>
<dbReference type="AlphaFoldDB" id="B4LPY7"/>
<evidence type="ECO:0000256" key="4">
    <source>
        <dbReference type="ARBA" id="ARBA00022729"/>
    </source>
</evidence>
<name>B4LPY7_DROVI</name>
<evidence type="ECO:0000256" key="3">
    <source>
        <dbReference type="ARBA" id="ARBA00022525"/>
    </source>
</evidence>
<evidence type="ECO:0000313" key="6">
    <source>
        <dbReference type="EMBL" id="EDW60310.2"/>
    </source>
</evidence>
<keyword evidence="3" id="KW-0964">Secreted</keyword>
<dbReference type="GO" id="GO:0005615">
    <property type="term" value="C:extracellular space"/>
    <property type="evidence" value="ECO:0007669"/>
    <property type="project" value="TreeGrafter"/>
</dbReference>
<dbReference type="SUPFAM" id="SSF47565">
    <property type="entry name" value="Insect pheromone/odorant-binding proteins"/>
    <property type="match status" value="1"/>
</dbReference>
<accession>B4LPY7</accession>
<dbReference type="InterPro" id="IPR006170">
    <property type="entry name" value="PBP/GOBP"/>
</dbReference>
<dbReference type="InterPro" id="IPR036728">
    <property type="entry name" value="PBP_GOBP_sf"/>
</dbReference>
<proteinExistence type="inferred from homology"/>
<dbReference type="PANTHER" id="PTHR11857:SF43">
    <property type="entry name" value="GEO07291P1-RELATED"/>
    <property type="match status" value="1"/>
</dbReference>
<dbReference type="GO" id="GO:0007608">
    <property type="term" value="P:sensory perception of smell"/>
    <property type="evidence" value="ECO:0007669"/>
    <property type="project" value="TreeGrafter"/>
</dbReference>
<dbReference type="InParanoid" id="B4LPY7"/>
<comment type="similarity">
    <text evidence="2">Belongs to the PBP/GOBP family.</text>
</comment>
<evidence type="ECO:0000313" key="7">
    <source>
        <dbReference type="Proteomes" id="UP000008792"/>
    </source>
</evidence>
<feature type="compositionally biased region" description="Polar residues" evidence="5">
    <location>
        <begin position="222"/>
        <end position="235"/>
    </location>
</feature>
<evidence type="ECO:0000256" key="2">
    <source>
        <dbReference type="ARBA" id="ARBA00008098"/>
    </source>
</evidence>
<dbReference type="FunCoup" id="B4LPY7">
    <property type="interactions" value="65"/>
</dbReference>
<evidence type="ECO:0000256" key="1">
    <source>
        <dbReference type="ARBA" id="ARBA00004613"/>
    </source>
</evidence>
<protein>
    <submittedName>
        <fullName evidence="6">Odorant-binding protein 56c</fullName>
    </submittedName>
</protein>
<feature type="region of interest" description="Disordered" evidence="5">
    <location>
        <begin position="1"/>
        <end position="32"/>
    </location>
</feature>
<dbReference type="Pfam" id="PF01395">
    <property type="entry name" value="PBP_GOBP"/>
    <property type="match status" value="1"/>
</dbReference>
<dbReference type="HOGENOM" id="CLU_1116752_0_0_1"/>
<sequence length="235" mass="26711">MRSATSQLQARSVSVSLNMSLTRSEPDERNERMAPAKLNQELLQSCMRETDVSMSQLKFFRLSLLFNDNNNGENELALAPGDGADAELSTGNNLPDLDYGNATPFLDLKRNEPLQCFVRCLYESLGLVHYDMMLEEAFRMQLQGLMQRLKPELKECRDMSSKNRCEAAYKLHLCYNHLKNLETEQRLREVLERSETGGDPAAMDNEENENENVVSEADKTNEISQRFSETTAQAA</sequence>
<dbReference type="GO" id="GO:0005549">
    <property type="term" value="F:odorant binding"/>
    <property type="evidence" value="ECO:0007669"/>
    <property type="project" value="InterPro"/>
</dbReference>
<dbReference type="Proteomes" id="UP000008792">
    <property type="component" value="Unassembled WGS sequence"/>
</dbReference>